<dbReference type="GO" id="GO:0005216">
    <property type="term" value="F:monoatomic ion channel activity"/>
    <property type="evidence" value="ECO:0007669"/>
    <property type="project" value="InterPro"/>
</dbReference>
<keyword evidence="1" id="KW-0812">Transmembrane</keyword>
<protein>
    <submittedName>
        <fullName evidence="2">Neur_chan_memb domain-containing protein</fullName>
    </submittedName>
</protein>
<dbReference type="InterPro" id="IPR036719">
    <property type="entry name" value="Neuro-gated_channel_TM_sf"/>
</dbReference>
<dbReference type="SUPFAM" id="SSF90112">
    <property type="entry name" value="Neurotransmitter-gated ion-channel transmembrane pore"/>
    <property type="match status" value="1"/>
</dbReference>
<keyword evidence="1" id="KW-0472">Membrane</keyword>
<evidence type="ECO:0000256" key="1">
    <source>
        <dbReference type="SAM" id="Phobius"/>
    </source>
</evidence>
<feature type="transmembrane region" description="Helical" evidence="1">
    <location>
        <begin position="6"/>
        <end position="30"/>
    </location>
</feature>
<dbReference type="InterPro" id="IPR006028">
    <property type="entry name" value="GABAA/Glycine_rcpt"/>
</dbReference>
<dbReference type="PRINTS" id="PR00253">
    <property type="entry name" value="GABAARECEPTR"/>
</dbReference>
<organism evidence="2">
    <name type="scientific">Gongylonema pulchrum</name>
    <dbReference type="NCBI Taxonomy" id="637853"/>
    <lineage>
        <taxon>Eukaryota</taxon>
        <taxon>Metazoa</taxon>
        <taxon>Ecdysozoa</taxon>
        <taxon>Nematoda</taxon>
        <taxon>Chromadorea</taxon>
        <taxon>Rhabditida</taxon>
        <taxon>Spirurina</taxon>
        <taxon>Spiruromorpha</taxon>
        <taxon>Spiruroidea</taxon>
        <taxon>Gongylonematidae</taxon>
        <taxon>Gongylonema</taxon>
    </lineage>
</organism>
<feature type="transmembrane region" description="Helical" evidence="1">
    <location>
        <begin position="96"/>
        <end position="116"/>
    </location>
</feature>
<accession>A0A183EN78</accession>
<sequence>LDHSQAVDVYLGFCYLIVVLALIEYAVVAYSNKKYDDRKKFKRKSVFEPKLQLETPDLLRDARIDECTCEQDVSILAIAMRPRSHRTCCRHNRIDLIARIVFPISFLAFNFVYWIVLISLSGWKMYGQSPEQQSC</sequence>
<dbReference type="AlphaFoldDB" id="A0A183EN78"/>
<dbReference type="InterPro" id="IPR038050">
    <property type="entry name" value="Neuro_actylchol_rec"/>
</dbReference>
<reference evidence="2" key="1">
    <citation type="submission" date="2016-06" db="UniProtKB">
        <authorList>
            <consortium name="WormBaseParasite"/>
        </authorList>
    </citation>
    <scope>IDENTIFICATION</scope>
</reference>
<dbReference type="GO" id="GO:0004888">
    <property type="term" value="F:transmembrane signaling receptor activity"/>
    <property type="evidence" value="ECO:0007669"/>
    <property type="project" value="InterPro"/>
</dbReference>
<dbReference type="Gene3D" id="1.20.58.390">
    <property type="entry name" value="Neurotransmitter-gated ion-channel transmembrane domain"/>
    <property type="match status" value="1"/>
</dbReference>
<proteinExistence type="predicted"/>
<dbReference type="WBParaSite" id="GPUH_0002244601-mRNA-1">
    <property type="protein sequence ID" value="GPUH_0002244601-mRNA-1"/>
    <property type="gene ID" value="GPUH_0002244601"/>
</dbReference>
<keyword evidence="1" id="KW-1133">Transmembrane helix</keyword>
<dbReference type="GO" id="GO:0016020">
    <property type="term" value="C:membrane"/>
    <property type="evidence" value="ECO:0007669"/>
    <property type="project" value="InterPro"/>
</dbReference>
<evidence type="ECO:0000313" key="2">
    <source>
        <dbReference type="WBParaSite" id="GPUH_0002244601-mRNA-1"/>
    </source>
</evidence>
<name>A0A183EN78_9BILA</name>